<evidence type="ECO:0000256" key="1">
    <source>
        <dbReference type="ARBA" id="ARBA00022481"/>
    </source>
</evidence>
<dbReference type="GO" id="GO:0006935">
    <property type="term" value="P:chemotaxis"/>
    <property type="evidence" value="ECO:0007669"/>
    <property type="project" value="TreeGrafter"/>
</dbReference>
<protein>
    <recommendedName>
        <fullName evidence="3">Methyl-accepting transducer domain-containing protein</fullName>
    </recommendedName>
</protein>
<dbReference type="GO" id="GO:0004888">
    <property type="term" value="F:transmembrane signaling receptor activity"/>
    <property type="evidence" value="ECO:0007669"/>
    <property type="project" value="TreeGrafter"/>
</dbReference>
<keyword evidence="5" id="KW-1185">Reference proteome</keyword>
<evidence type="ECO:0000313" key="5">
    <source>
        <dbReference type="Proteomes" id="UP000019184"/>
    </source>
</evidence>
<dbReference type="PANTHER" id="PTHR43531:SF14">
    <property type="entry name" value="METHYL-ACCEPTING CHEMOTAXIS PROTEIN I-RELATED"/>
    <property type="match status" value="1"/>
</dbReference>
<organism evidence="4 5">
    <name type="scientific">Candidatus Contendobacter odensis Run_B_J11</name>
    <dbReference type="NCBI Taxonomy" id="1400861"/>
    <lineage>
        <taxon>Bacteria</taxon>
        <taxon>Pseudomonadati</taxon>
        <taxon>Pseudomonadota</taxon>
        <taxon>Gammaproteobacteria</taxon>
        <taxon>Candidatus Competibacteraceae</taxon>
        <taxon>Candidatus Contendibacter</taxon>
    </lineage>
</organism>
<gene>
    <name evidence="4" type="ORF">BN874_2520003</name>
</gene>
<proteinExistence type="inferred from homology"/>
<keyword evidence="1" id="KW-0488">Methylation</keyword>
<dbReference type="RefSeq" id="WP_051497736.1">
    <property type="nucleotide sequence ID" value="NZ_CBTK010000171.1"/>
</dbReference>
<dbReference type="InterPro" id="IPR004089">
    <property type="entry name" value="MCPsignal_dom"/>
</dbReference>
<evidence type="ECO:0000259" key="3">
    <source>
        <dbReference type="Pfam" id="PF00015"/>
    </source>
</evidence>
<dbReference type="Gene3D" id="1.10.287.950">
    <property type="entry name" value="Methyl-accepting chemotaxis protein"/>
    <property type="match status" value="1"/>
</dbReference>
<dbReference type="EMBL" id="CBTK010000171">
    <property type="protein sequence ID" value="CDH45523.1"/>
    <property type="molecule type" value="Genomic_DNA"/>
</dbReference>
<feature type="domain" description="Methyl-accepting transducer" evidence="3">
    <location>
        <begin position="3"/>
        <end position="63"/>
    </location>
</feature>
<sequence length="104" mass="10693">MDATAKVEAGSGMARQAGEALGEIVAGVKKVADLIAEISAAAQEQALGIEQVNKAVIQMDSVTQQNAAQTHRFSSIAKAVATQAMELQGQVDQFKLSGQVIAPG</sequence>
<accession>A0A7U7GCG5</accession>
<comment type="similarity">
    <text evidence="2">Belongs to the methyl-accepting chemotaxis (MCP) protein family.</text>
</comment>
<dbReference type="PANTHER" id="PTHR43531">
    <property type="entry name" value="PROTEIN ICFG"/>
    <property type="match status" value="1"/>
</dbReference>
<evidence type="ECO:0000313" key="4">
    <source>
        <dbReference type="EMBL" id="CDH45523.1"/>
    </source>
</evidence>
<dbReference type="Proteomes" id="UP000019184">
    <property type="component" value="Unassembled WGS sequence"/>
</dbReference>
<dbReference type="GO" id="GO:0005886">
    <property type="term" value="C:plasma membrane"/>
    <property type="evidence" value="ECO:0007669"/>
    <property type="project" value="TreeGrafter"/>
</dbReference>
<dbReference type="GO" id="GO:0007165">
    <property type="term" value="P:signal transduction"/>
    <property type="evidence" value="ECO:0007669"/>
    <property type="project" value="InterPro"/>
</dbReference>
<name>A0A7U7GCG5_9GAMM</name>
<reference evidence="4 5" key="1">
    <citation type="journal article" date="2014" name="ISME J.">
        <title>Candidatus Competibacter-lineage genomes retrieved from metagenomes reveal functional metabolic diversity.</title>
        <authorList>
            <person name="McIlroy S.J."/>
            <person name="Albertsen M."/>
            <person name="Andresen E.K."/>
            <person name="Saunders A.M."/>
            <person name="Kristiansen R."/>
            <person name="Stokholm-Bjerregaard M."/>
            <person name="Nielsen K.L."/>
            <person name="Nielsen P.H."/>
        </authorList>
    </citation>
    <scope>NUCLEOTIDE SEQUENCE [LARGE SCALE GENOMIC DNA]</scope>
    <source>
        <strain evidence="4 5">Run_B_J11</strain>
    </source>
</reference>
<dbReference type="SUPFAM" id="SSF58104">
    <property type="entry name" value="Methyl-accepting chemotaxis protein (MCP) signaling domain"/>
    <property type="match status" value="1"/>
</dbReference>
<comment type="caution">
    <text evidence="4">The sequence shown here is derived from an EMBL/GenBank/DDBJ whole genome shotgun (WGS) entry which is preliminary data.</text>
</comment>
<dbReference type="InterPro" id="IPR051310">
    <property type="entry name" value="MCP_chemotaxis"/>
</dbReference>
<evidence type="ECO:0000256" key="2">
    <source>
        <dbReference type="ARBA" id="ARBA00029447"/>
    </source>
</evidence>
<dbReference type="AlphaFoldDB" id="A0A7U7GCG5"/>
<dbReference type="Pfam" id="PF00015">
    <property type="entry name" value="MCPsignal"/>
    <property type="match status" value="1"/>
</dbReference>